<protein>
    <submittedName>
        <fullName evidence="4">Origin recognition complex subunit 1 (Trinotate prediction)</fullName>
    </submittedName>
</protein>
<accession>A0A6G3MF31</accession>
<sequence>MKSKISHEFDEDAIMLISRKIAQVAGDFRKCFSVCVKAKEHADKKSHAKVLVEDVEESLNQLLQKDKILVSSLSVKSKLILKHILKLSNNPQKETGIQEIYDEQKKYCAAKNEPAPNFDHILKMVNSLTSNNLIIQITPNGIHSKFKPNFHADSLD</sequence>
<dbReference type="Gene3D" id="1.10.8.60">
    <property type="match status" value="1"/>
</dbReference>
<dbReference type="GO" id="GO:0033314">
    <property type="term" value="P:mitotic DNA replication checkpoint signaling"/>
    <property type="evidence" value="ECO:0007669"/>
    <property type="project" value="TreeGrafter"/>
</dbReference>
<name>A0A6G3MF31_HENSL</name>
<dbReference type="EMBL" id="GHBP01001202">
    <property type="protein sequence ID" value="NDJ92642.1"/>
    <property type="molecule type" value="Transcribed_RNA"/>
</dbReference>
<dbReference type="AlphaFoldDB" id="A0A6G3MF31"/>
<dbReference type="Pfam" id="PF17872">
    <property type="entry name" value="AAA_lid_10"/>
    <property type="match status" value="1"/>
</dbReference>
<dbReference type="InterPro" id="IPR041083">
    <property type="entry name" value="AAA_lid_10"/>
</dbReference>
<feature type="domain" description="AAA lid" evidence="3">
    <location>
        <begin position="4"/>
        <end position="49"/>
    </location>
</feature>
<dbReference type="GO" id="GO:0003688">
    <property type="term" value="F:DNA replication origin binding"/>
    <property type="evidence" value="ECO:0007669"/>
    <property type="project" value="TreeGrafter"/>
</dbReference>
<dbReference type="PANTHER" id="PTHR10763:SF26">
    <property type="entry name" value="CELL DIVISION CONTROL PROTEIN 6 HOMOLOG"/>
    <property type="match status" value="1"/>
</dbReference>
<keyword evidence="1" id="KW-0235">DNA replication</keyword>
<dbReference type="Pfam" id="PF09079">
    <property type="entry name" value="WHD_Cdc6"/>
    <property type="match status" value="1"/>
</dbReference>
<evidence type="ECO:0000313" key="4">
    <source>
        <dbReference type="EMBL" id="NDJ92642.1"/>
    </source>
</evidence>
<dbReference type="PANTHER" id="PTHR10763">
    <property type="entry name" value="CELL DIVISION CONTROL PROTEIN 6-RELATED"/>
    <property type="match status" value="1"/>
</dbReference>
<feature type="domain" description="Cdc6 C-terminal" evidence="2">
    <location>
        <begin position="70"/>
        <end position="136"/>
    </location>
</feature>
<reference evidence="4" key="1">
    <citation type="submission" date="2018-11" db="EMBL/GenBank/DDBJ databases">
        <title>Henneguya salminicola genome and transcriptome.</title>
        <authorList>
            <person name="Yahalomi D."/>
            <person name="Atkinson S.D."/>
            <person name="Neuhof M."/>
            <person name="Chang E.S."/>
            <person name="Philippe H."/>
            <person name="Cartwright P."/>
            <person name="Bartholomew J.L."/>
            <person name="Huchon D."/>
        </authorList>
    </citation>
    <scope>NUCLEOTIDE SEQUENCE</scope>
    <source>
        <strain evidence="4">Hz1</strain>
        <tissue evidence="4">Whole</tissue>
    </source>
</reference>
<dbReference type="InterPro" id="IPR015163">
    <property type="entry name" value="Cdc6_C"/>
</dbReference>
<dbReference type="InterPro" id="IPR050311">
    <property type="entry name" value="ORC1/CDC6"/>
</dbReference>
<dbReference type="GO" id="GO:0006270">
    <property type="term" value="P:DNA replication initiation"/>
    <property type="evidence" value="ECO:0007669"/>
    <property type="project" value="TreeGrafter"/>
</dbReference>
<proteinExistence type="predicted"/>
<organism evidence="4">
    <name type="scientific">Henneguya salminicola</name>
    <name type="common">Myxosporean</name>
    <dbReference type="NCBI Taxonomy" id="69463"/>
    <lineage>
        <taxon>Eukaryota</taxon>
        <taxon>Metazoa</taxon>
        <taxon>Cnidaria</taxon>
        <taxon>Myxozoa</taxon>
        <taxon>Myxosporea</taxon>
        <taxon>Bivalvulida</taxon>
        <taxon>Platysporina</taxon>
        <taxon>Myxobolidae</taxon>
        <taxon>Henneguya</taxon>
    </lineage>
</organism>
<evidence type="ECO:0000256" key="1">
    <source>
        <dbReference type="ARBA" id="ARBA00022705"/>
    </source>
</evidence>
<evidence type="ECO:0000259" key="3">
    <source>
        <dbReference type="Pfam" id="PF17872"/>
    </source>
</evidence>
<evidence type="ECO:0000259" key="2">
    <source>
        <dbReference type="Pfam" id="PF09079"/>
    </source>
</evidence>